<feature type="non-terminal residue" evidence="2">
    <location>
        <position position="22"/>
    </location>
</feature>
<protein>
    <submittedName>
        <fullName evidence="2">Uncharacterized protein</fullName>
    </submittedName>
</protein>
<feature type="compositionally biased region" description="Polar residues" evidence="1">
    <location>
        <begin position="12"/>
        <end position="22"/>
    </location>
</feature>
<evidence type="ECO:0000313" key="3">
    <source>
        <dbReference type="Proteomes" id="UP000708208"/>
    </source>
</evidence>
<dbReference type="AlphaFoldDB" id="A0A8J2K0S6"/>
<evidence type="ECO:0000313" key="2">
    <source>
        <dbReference type="EMBL" id="CAG7727483.1"/>
    </source>
</evidence>
<proteinExistence type="predicted"/>
<dbReference type="Proteomes" id="UP000708208">
    <property type="component" value="Unassembled WGS sequence"/>
</dbReference>
<sequence>MMRRKGPGLKLNVSTESTPPVA</sequence>
<name>A0A8J2K0S6_9HEXA</name>
<keyword evidence="3" id="KW-1185">Reference proteome</keyword>
<evidence type="ECO:0000256" key="1">
    <source>
        <dbReference type="SAM" id="MobiDB-lite"/>
    </source>
</evidence>
<reference evidence="2" key="1">
    <citation type="submission" date="2021-06" db="EMBL/GenBank/DDBJ databases">
        <authorList>
            <person name="Hodson N. C."/>
            <person name="Mongue J. A."/>
            <person name="Jaron S. K."/>
        </authorList>
    </citation>
    <scope>NUCLEOTIDE SEQUENCE</scope>
</reference>
<organism evidence="2 3">
    <name type="scientific">Allacma fusca</name>
    <dbReference type="NCBI Taxonomy" id="39272"/>
    <lineage>
        <taxon>Eukaryota</taxon>
        <taxon>Metazoa</taxon>
        <taxon>Ecdysozoa</taxon>
        <taxon>Arthropoda</taxon>
        <taxon>Hexapoda</taxon>
        <taxon>Collembola</taxon>
        <taxon>Symphypleona</taxon>
        <taxon>Sminthuridae</taxon>
        <taxon>Allacma</taxon>
    </lineage>
</organism>
<accession>A0A8J2K0S6</accession>
<dbReference type="EMBL" id="CAJVCH010149143">
    <property type="protein sequence ID" value="CAG7727483.1"/>
    <property type="molecule type" value="Genomic_DNA"/>
</dbReference>
<comment type="caution">
    <text evidence="2">The sequence shown here is derived from an EMBL/GenBank/DDBJ whole genome shotgun (WGS) entry which is preliminary data.</text>
</comment>
<gene>
    <name evidence="2" type="ORF">AFUS01_LOCUS16324</name>
</gene>
<feature type="region of interest" description="Disordered" evidence="1">
    <location>
        <begin position="1"/>
        <end position="22"/>
    </location>
</feature>